<dbReference type="GO" id="GO:0000398">
    <property type="term" value="P:mRNA splicing, via spliceosome"/>
    <property type="evidence" value="ECO:0007669"/>
    <property type="project" value="TreeGrafter"/>
</dbReference>
<dbReference type="SUPFAM" id="SSF54928">
    <property type="entry name" value="RNA-binding domain, RBD"/>
    <property type="match status" value="1"/>
</dbReference>
<organism evidence="3">
    <name type="scientific">Magallana gigas</name>
    <name type="common">Pacific oyster</name>
    <name type="synonym">Crassostrea gigas</name>
    <dbReference type="NCBI Taxonomy" id="29159"/>
    <lineage>
        <taxon>Eukaryota</taxon>
        <taxon>Metazoa</taxon>
        <taxon>Spiralia</taxon>
        <taxon>Lophotrochozoa</taxon>
        <taxon>Mollusca</taxon>
        <taxon>Bivalvia</taxon>
        <taxon>Autobranchia</taxon>
        <taxon>Pteriomorphia</taxon>
        <taxon>Ostreida</taxon>
        <taxon>Ostreoidea</taxon>
        <taxon>Ostreidae</taxon>
        <taxon>Magallana</taxon>
    </lineage>
</organism>
<evidence type="ECO:0000256" key="2">
    <source>
        <dbReference type="SAM" id="MobiDB-lite"/>
    </source>
</evidence>
<proteinExistence type="predicted"/>
<dbReference type="HOGENOM" id="CLU_1121033_0_0_1"/>
<protein>
    <submittedName>
        <fullName evidence="3">RNA-binding protein with serine-rich domain 1</fullName>
    </submittedName>
</protein>
<name>K1RAE4_MAGGI</name>
<dbReference type="Gene3D" id="3.30.70.330">
    <property type="match status" value="1"/>
</dbReference>
<dbReference type="EMBL" id="JH818947">
    <property type="protein sequence ID" value="EKC40559.1"/>
    <property type="molecule type" value="Genomic_DNA"/>
</dbReference>
<accession>K1RAE4</accession>
<dbReference type="GO" id="GO:0005654">
    <property type="term" value="C:nucleoplasm"/>
    <property type="evidence" value="ECO:0007669"/>
    <property type="project" value="TreeGrafter"/>
</dbReference>
<dbReference type="InterPro" id="IPR035979">
    <property type="entry name" value="RBD_domain_sf"/>
</dbReference>
<dbReference type="AlphaFoldDB" id="K1RAE4"/>
<dbReference type="PANTHER" id="PTHR15481:SF0">
    <property type="entry name" value="LD23870P-RELATED"/>
    <property type="match status" value="1"/>
</dbReference>
<keyword evidence="1" id="KW-0694">RNA-binding</keyword>
<sequence length="248" mass="27045">MKGSVRSQSKSRERKKSGSERGRERKRKNSSSSGSGSSSSSRSRSRSGSSSSSSSSSGSSNSSSSRSGSSSSSRSSSSASEKGRGGKASKRQQSDSPKRRKKSPEPKPTKVHVGKLTRNVNKDHIMEIFSNYGSDKLMDKKYQQVQCWQLDLYGHLNVGVHPAEGHQLDGDDLPRHDTETGEGHPLQEEEAPHPEDALDQGRGPLPRGGDTAGQARVHHVEDFFCVCLTFRRLQILITVKVASFQFDI</sequence>
<dbReference type="GO" id="GO:0005737">
    <property type="term" value="C:cytoplasm"/>
    <property type="evidence" value="ECO:0007669"/>
    <property type="project" value="TreeGrafter"/>
</dbReference>
<gene>
    <name evidence="3" type="ORF">CGI_10025615</name>
</gene>
<dbReference type="GO" id="GO:0003723">
    <property type="term" value="F:RNA binding"/>
    <property type="evidence" value="ECO:0007669"/>
    <property type="project" value="UniProtKB-KW"/>
</dbReference>
<feature type="compositionally biased region" description="Basic and acidic residues" evidence="2">
    <location>
        <begin position="92"/>
        <end position="108"/>
    </location>
</feature>
<feature type="compositionally biased region" description="Basic and acidic residues" evidence="2">
    <location>
        <begin position="164"/>
        <end position="196"/>
    </location>
</feature>
<evidence type="ECO:0000313" key="3">
    <source>
        <dbReference type="EMBL" id="EKC40559.1"/>
    </source>
</evidence>
<feature type="compositionally biased region" description="Low complexity" evidence="2">
    <location>
        <begin position="30"/>
        <end position="80"/>
    </location>
</feature>
<dbReference type="GO" id="GO:0061574">
    <property type="term" value="C:ASAP complex"/>
    <property type="evidence" value="ECO:0007669"/>
    <property type="project" value="TreeGrafter"/>
</dbReference>
<dbReference type="InterPro" id="IPR012677">
    <property type="entry name" value="Nucleotide-bd_a/b_plait_sf"/>
</dbReference>
<reference evidence="3" key="1">
    <citation type="journal article" date="2012" name="Nature">
        <title>The oyster genome reveals stress adaptation and complexity of shell formation.</title>
        <authorList>
            <person name="Zhang G."/>
            <person name="Fang X."/>
            <person name="Guo X."/>
            <person name="Li L."/>
            <person name="Luo R."/>
            <person name="Xu F."/>
            <person name="Yang P."/>
            <person name="Zhang L."/>
            <person name="Wang X."/>
            <person name="Qi H."/>
            <person name="Xiong Z."/>
            <person name="Que H."/>
            <person name="Xie Y."/>
            <person name="Holland P.W."/>
            <person name="Paps J."/>
            <person name="Zhu Y."/>
            <person name="Wu F."/>
            <person name="Chen Y."/>
            <person name="Wang J."/>
            <person name="Peng C."/>
            <person name="Meng J."/>
            <person name="Yang L."/>
            <person name="Liu J."/>
            <person name="Wen B."/>
            <person name="Zhang N."/>
            <person name="Huang Z."/>
            <person name="Zhu Q."/>
            <person name="Feng Y."/>
            <person name="Mount A."/>
            <person name="Hedgecock D."/>
            <person name="Xu Z."/>
            <person name="Liu Y."/>
            <person name="Domazet-Loso T."/>
            <person name="Du Y."/>
            <person name="Sun X."/>
            <person name="Zhang S."/>
            <person name="Liu B."/>
            <person name="Cheng P."/>
            <person name="Jiang X."/>
            <person name="Li J."/>
            <person name="Fan D."/>
            <person name="Wang W."/>
            <person name="Fu W."/>
            <person name="Wang T."/>
            <person name="Wang B."/>
            <person name="Zhang J."/>
            <person name="Peng Z."/>
            <person name="Li Y."/>
            <person name="Li N."/>
            <person name="Wang J."/>
            <person name="Chen M."/>
            <person name="He Y."/>
            <person name="Tan F."/>
            <person name="Song X."/>
            <person name="Zheng Q."/>
            <person name="Huang R."/>
            <person name="Yang H."/>
            <person name="Du X."/>
            <person name="Chen L."/>
            <person name="Yang M."/>
            <person name="Gaffney P.M."/>
            <person name="Wang S."/>
            <person name="Luo L."/>
            <person name="She Z."/>
            <person name="Ming Y."/>
            <person name="Huang W."/>
            <person name="Zhang S."/>
            <person name="Huang B."/>
            <person name="Zhang Y."/>
            <person name="Qu T."/>
            <person name="Ni P."/>
            <person name="Miao G."/>
            <person name="Wang J."/>
            <person name="Wang Q."/>
            <person name="Steinberg C.E."/>
            <person name="Wang H."/>
            <person name="Li N."/>
            <person name="Qian L."/>
            <person name="Zhang G."/>
            <person name="Li Y."/>
            <person name="Yang H."/>
            <person name="Liu X."/>
            <person name="Wang J."/>
            <person name="Yin Y."/>
            <person name="Wang J."/>
        </authorList>
    </citation>
    <scope>NUCLEOTIDE SEQUENCE [LARGE SCALE GENOMIC DNA]</scope>
    <source>
        <strain evidence="3">05x7-T-G4-1.051#20</strain>
    </source>
</reference>
<dbReference type="PANTHER" id="PTHR15481">
    <property type="entry name" value="RIBONUCLEIC ACID BINDING PROTEIN S1"/>
    <property type="match status" value="1"/>
</dbReference>
<feature type="region of interest" description="Disordered" evidence="2">
    <location>
        <begin position="164"/>
        <end position="212"/>
    </location>
</feature>
<dbReference type="InParanoid" id="K1RAE4"/>
<feature type="region of interest" description="Disordered" evidence="2">
    <location>
        <begin position="1"/>
        <end position="118"/>
    </location>
</feature>
<evidence type="ECO:0000256" key="1">
    <source>
        <dbReference type="ARBA" id="ARBA00022884"/>
    </source>
</evidence>